<accession>A0A2T6B460</accession>
<name>A0A2T6B460_9RHOB</name>
<protein>
    <submittedName>
        <fullName evidence="2">Lipopolysaccharide export system protein LptC</fullName>
    </submittedName>
</protein>
<dbReference type="AlphaFoldDB" id="A0A2T6B460"/>
<evidence type="ECO:0000313" key="2">
    <source>
        <dbReference type="EMBL" id="PTX50841.1"/>
    </source>
</evidence>
<keyword evidence="1" id="KW-0812">Transmembrane</keyword>
<dbReference type="RefSeq" id="WP_107975043.1">
    <property type="nucleotide sequence ID" value="NZ_BMEZ01000004.1"/>
</dbReference>
<dbReference type="EMBL" id="QBKN01000004">
    <property type="protein sequence ID" value="PTX50841.1"/>
    <property type="molecule type" value="Genomic_DNA"/>
</dbReference>
<dbReference type="InterPro" id="IPR010664">
    <property type="entry name" value="LipoPS_assembly_LptC-rel"/>
</dbReference>
<sequence>MARAGGRYSQVVAWLKILLPLSALALMSTMFLVARQTGSEAEIPFAEQLREAGRADEQVGSPYFAGTTERGDALTFEATRARPVSGGRIAADELSARIGLTDGGTVDFRAPNAIFTDGSAMATLSGGVEIDSSTGYRVRTERLNAAIDRIDLESDGEVRADGPAGTLTAGKMRVLPSGPGDEVQMIFTEGVEMVYEPQNSGVSDE</sequence>
<keyword evidence="1" id="KW-1133">Transmembrane helix</keyword>
<dbReference type="Proteomes" id="UP000244069">
    <property type="component" value="Unassembled WGS sequence"/>
</dbReference>
<keyword evidence="1" id="KW-0472">Membrane</keyword>
<dbReference type="OrthoDB" id="7871110at2"/>
<evidence type="ECO:0000313" key="3">
    <source>
        <dbReference type="Proteomes" id="UP000244069"/>
    </source>
</evidence>
<keyword evidence="3" id="KW-1185">Reference proteome</keyword>
<feature type="transmembrane region" description="Helical" evidence="1">
    <location>
        <begin position="12"/>
        <end position="34"/>
    </location>
</feature>
<reference evidence="2 3" key="1">
    <citation type="submission" date="2018-04" db="EMBL/GenBank/DDBJ databases">
        <title>Genomic Encyclopedia of Archaeal and Bacterial Type Strains, Phase II (KMG-II): from individual species to whole genera.</title>
        <authorList>
            <person name="Goeker M."/>
        </authorList>
    </citation>
    <scope>NUCLEOTIDE SEQUENCE [LARGE SCALE GENOMIC DNA]</scope>
    <source>
        <strain evidence="2 3">DSM 29329</strain>
    </source>
</reference>
<evidence type="ECO:0000256" key="1">
    <source>
        <dbReference type="SAM" id="Phobius"/>
    </source>
</evidence>
<organism evidence="2 3">
    <name type="scientific">Allosediminivita pacifica</name>
    <dbReference type="NCBI Taxonomy" id="1267769"/>
    <lineage>
        <taxon>Bacteria</taxon>
        <taxon>Pseudomonadati</taxon>
        <taxon>Pseudomonadota</taxon>
        <taxon>Alphaproteobacteria</taxon>
        <taxon>Rhodobacterales</taxon>
        <taxon>Paracoccaceae</taxon>
        <taxon>Allosediminivita</taxon>
    </lineage>
</organism>
<gene>
    <name evidence="2" type="ORF">C8N44_104200</name>
</gene>
<comment type="caution">
    <text evidence="2">The sequence shown here is derived from an EMBL/GenBank/DDBJ whole genome shotgun (WGS) entry which is preliminary data.</text>
</comment>
<proteinExistence type="predicted"/>
<dbReference type="Pfam" id="PF06835">
    <property type="entry name" value="LptC"/>
    <property type="match status" value="1"/>
</dbReference>